<dbReference type="EMBL" id="LAZR01000126">
    <property type="protein sequence ID" value="KKN88661.1"/>
    <property type="molecule type" value="Genomic_DNA"/>
</dbReference>
<organism evidence="1">
    <name type="scientific">marine sediment metagenome</name>
    <dbReference type="NCBI Taxonomy" id="412755"/>
    <lineage>
        <taxon>unclassified sequences</taxon>
        <taxon>metagenomes</taxon>
        <taxon>ecological metagenomes</taxon>
    </lineage>
</organism>
<accession>A0A0F9WR05</accession>
<proteinExistence type="predicted"/>
<reference evidence="1" key="1">
    <citation type="journal article" date="2015" name="Nature">
        <title>Complex archaea that bridge the gap between prokaryotes and eukaryotes.</title>
        <authorList>
            <person name="Spang A."/>
            <person name="Saw J.H."/>
            <person name="Jorgensen S.L."/>
            <person name="Zaremba-Niedzwiedzka K."/>
            <person name="Martijn J."/>
            <person name="Lind A.E."/>
            <person name="van Eijk R."/>
            <person name="Schleper C."/>
            <person name="Guy L."/>
            <person name="Ettema T.J."/>
        </authorList>
    </citation>
    <scope>NUCLEOTIDE SEQUENCE</scope>
</reference>
<dbReference type="AlphaFoldDB" id="A0A0F9WR05"/>
<protein>
    <recommendedName>
        <fullName evidence="2">IrrE N-terminal-like domain-containing protein</fullName>
    </recommendedName>
</protein>
<evidence type="ECO:0000313" key="1">
    <source>
        <dbReference type="EMBL" id="KKN88661.1"/>
    </source>
</evidence>
<evidence type="ECO:0008006" key="2">
    <source>
        <dbReference type="Google" id="ProtNLM"/>
    </source>
</evidence>
<comment type="caution">
    <text evidence="1">The sequence shown here is derived from an EMBL/GenBank/DDBJ whole genome shotgun (WGS) entry which is preliminary data.</text>
</comment>
<name>A0A0F9WR05_9ZZZZ</name>
<sequence length="108" mass="12498">MKLLTKKQSPSIPKEFQLFGKTIKVVFDQERCDADGSYGLALYAESKVLLSKRFDGKDIDPVKIETTFWHEVVHYILNDLRYKKLSEDEVFVSRFAMVLHQVLSSAKI</sequence>
<gene>
    <name evidence="1" type="ORF">LCGC14_0245520</name>
</gene>